<protein>
    <submittedName>
        <fullName evidence="1">Uncharacterized protein</fullName>
    </submittedName>
</protein>
<dbReference type="AlphaFoldDB" id="A0ABD1XVA6"/>
<dbReference type="EMBL" id="JBHFFA010000007">
    <property type="protein sequence ID" value="KAL2612893.1"/>
    <property type="molecule type" value="Genomic_DNA"/>
</dbReference>
<evidence type="ECO:0000313" key="1">
    <source>
        <dbReference type="EMBL" id="KAL2612893.1"/>
    </source>
</evidence>
<proteinExistence type="predicted"/>
<dbReference type="Proteomes" id="UP001605036">
    <property type="component" value="Unassembled WGS sequence"/>
</dbReference>
<accession>A0ABD1XVA6</accession>
<name>A0ABD1XVA6_9MARC</name>
<evidence type="ECO:0000313" key="2">
    <source>
        <dbReference type="Proteomes" id="UP001605036"/>
    </source>
</evidence>
<sequence>MAQRKVPFENWRSLYGFPEEDSLLGSPKNNDMEEQLREWSGLKGWNYGVLGVVHCALQKLKAIFSREQRLVDVCAPFQTKGAKAAAYAAVLTDLVAAQQEAMHHRWEVHNVGQIIYQCG</sequence>
<comment type="caution">
    <text evidence="1">The sequence shown here is derived from an EMBL/GenBank/DDBJ whole genome shotgun (WGS) entry which is preliminary data.</text>
</comment>
<gene>
    <name evidence="1" type="ORF">R1flu_024585</name>
</gene>
<reference evidence="1 2" key="1">
    <citation type="submission" date="2024-09" db="EMBL/GenBank/DDBJ databases">
        <title>Chromosome-scale assembly of Riccia fluitans.</title>
        <authorList>
            <person name="Paukszto L."/>
            <person name="Sawicki J."/>
            <person name="Karawczyk K."/>
            <person name="Piernik-Szablinska J."/>
            <person name="Szczecinska M."/>
            <person name="Mazdziarz M."/>
        </authorList>
    </citation>
    <scope>NUCLEOTIDE SEQUENCE [LARGE SCALE GENOMIC DNA]</scope>
    <source>
        <strain evidence="1">Rf_01</strain>
        <tissue evidence="1">Aerial parts of the thallus</tissue>
    </source>
</reference>
<keyword evidence="2" id="KW-1185">Reference proteome</keyword>
<organism evidence="1 2">
    <name type="scientific">Riccia fluitans</name>
    <dbReference type="NCBI Taxonomy" id="41844"/>
    <lineage>
        <taxon>Eukaryota</taxon>
        <taxon>Viridiplantae</taxon>
        <taxon>Streptophyta</taxon>
        <taxon>Embryophyta</taxon>
        <taxon>Marchantiophyta</taxon>
        <taxon>Marchantiopsida</taxon>
        <taxon>Marchantiidae</taxon>
        <taxon>Marchantiales</taxon>
        <taxon>Ricciaceae</taxon>
        <taxon>Riccia</taxon>
    </lineage>
</organism>